<dbReference type="InterPro" id="IPR058268">
    <property type="entry name" value="DUF7962"/>
</dbReference>
<proteinExistence type="predicted"/>
<gene>
    <name evidence="2" type="ORF">BU26DRAFT_535168</name>
</gene>
<dbReference type="Pfam" id="PF25907">
    <property type="entry name" value="DUF7962"/>
    <property type="match status" value="1"/>
</dbReference>
<dbReference type="SUPFAM" id="SSF47616">
    <property type="entry name" value="GST C-terminal domain-like"/>
    <property type="match status" value="1"/>
</dbReference>
<dbReference type="OrthoDB" id="202840at2759"/>
<dbReference type="Gene3D" id="3.40.30.110">
    <property type="match status" value="1"/>
</dbReference>
<keyword evidence="3" id="KW-1185">Reference proteome</keyword>
<dbReference type="AlphaFoldDB" id="A0A6A6HUI6"/>
<dbReference type="Gene3D" id="1.20.1050.10">
    <property type="match status" value="1"/>
</dbReference>
<dbReference type="InterPro" id="IPR036282">
    <property type="entry name" value="Glutathione-S-Trfase_C_sf"/>
</dbReference>
<evidence type="ECO:0000259" key="1">
    <source>
        <dbReference type="Pfam" id="PF25907"/>
    </source>
</evidence>
<protein>
    <recommendedName>
        <fullName evidence="1">DUF7962 domain-containing protein</fullName>
    </recommendedName>
</protein>
<feature type="domain" description="DUF7962" evidence="1">
    <location>
        <begin position="72"/>
        <end position="179"/>
    </location>
</feature>
<sequence>MPRPDLASIDVNYRRIPVMAIGRDVYCDSRLIIAKLESLYPNSALTPRTPTEVGIRKLLENWTIEGGVFWNAVKMMPYWTPNGLIQDKAFLDDRERLTGRRMTTKHMEANRPDRLQHLRQAFDILETTFLADGRKWILGGDEPTLADIDAGSLSEEFVSERELPMTFAWVRRFKDEVERKKTLSPKPTRLERDAMCDRVMNTSAQPEPVEIIQGDPLCLKPGDKVETFASDYGSAHKDCGAIIGLALTEVVIRNS</sequence>
<dbReference type="GeneID" id="54584584"/>
<dbReference type="RefSeq" id="XP_033676770.1">
    <property type="nucleotide sequence ID" value="XM_033831254.1"/>
</dbReference>
<accession>A0A6A6HUI6</accession>
<reference evidence="2" key="1">
    <citation type="journal article" date="2020" name="Stud. Mycol.">
        <title>101 Dothideomycetes genomes: a test case for predicting lifestyles and emergence of pathogens.</title>
        <authorList>
            <person name="Haridas S."/>
            <person name="Albert R."/>
            <person name="Binder M."/>
            <person name="Bloem J."/>
            <person name="Labutti K."/>
            <person name="Salamov A."/>
            <person name="Andreopoulos B."/>
            <person name="Baker S."/>
            <person name="Barry K."/>
            <person name="Bills G."/>
            <person name="Bluhm B."/>
            <person name="Cannon C."/>
            <person name="Castanera R."/>
            <person name="Culley D."/>
            <person name="Daum C."/>
            <person name="Ezra D."/>
            <person name="Gonzalez J."/>
            <person name="Henrissat B."/>
            <person name="Kuo A."/>
            <person name="Liang C."/>
            <person name="Lipzen A."/>
            <person name="Lutzoni F."/>
            <person name="Magnuson J."/>
            <person name="Mondo S."/>
            <person name="Nolan M."/>
            <person name="Ohm R."/>
            <person name="Pangilinan J."/>
            <person name="Park H.-J."/>
            <person name="Ramirez L."/>
            <person name="Alfaro M."/>
            <person name="Sun H."/>
            <person name="Tritt A."/>
            <person name="Yoshinaga Y."/>
            <person name="Zwiers L.-H."/>
            <person name="Turgeon B."/>
            <person name="Goodwin S."/>
            <person name="Spatafora J."/>
            <person name="Crous P."/>
            <person name="Grigoriev I."/>
        </authorList>
    </citation>
    <scope>NUCLEOTIDE SEQUENCE</scope>
    <source>
        <strain evidence="2">CBS 122368</strain>
    </source>
</reference>
<name>A0A6A6HUI6_9PLEO</name>
<evidence type="ECO:0000313" key="2">
    <source>
        <dbReference type="EMBL" id="KAF2241766.1"/>
    </source>
</evidence>
<evidence type="ECO:0000313" key="3">
    <source>
        <dbReference type="Proteomes" id="UP000800094"/>
    </source>
</evidence>
<organism evidence="2 3">
    <name type="scientific">Trematosphaeria pertusa</name>
    <dbReference type="NCBI Taxonomy" id="390896"/>
    <lineage>
        <taxon>Eukaryota</taxon>
        <taxon>Fungi</taxon>
        <taxon>Dikarya</taxon>
        <taxon>Ascomycota</taxon>
        <taxon>Pezizomycotina</taxon>
        <taxon>Dothideomycetes</taxon>
        <taxon>Pleosporomycetidae</taxon>
        <taxon>Pleosporales</taxon>
        <taxon>Massarineae</taxon>
        <taxon>Trematosphaeriaceae</taxon>
        <taxon>Trematosphaeria</taxon>
    </lineage>
</organism>
<dbReference type="Proteomes" id="UP000800094">
    <property type="component" value="Unassembled WGS sequence"/>
</dbReference>
<dbReference type="EMBL" id="ML987210">
    <property type="protein sequence ID" value="KAF2241766.1"/>
    <property type="molecule type" value="Genomic_DNA"/>
</dbReference>